<feature type="compositionally biased region" description="Basic and acidic residues" evidence="1">
    <location>
        <begin position="77"/>
        <end position="93"/>
    </location>
</feature>
<organism evidence="2">
    <name type="scientific">Arion vulgaris</name>
    <dbReference type="NCBI Taxonomy" id="1028688"/>
    <lineage>
        <taxon>Eukaryota</taxon>
        <taxon>Metazoa</taxon>
        <taxon>Spiralia</taxon>
        <taxon>Lophotrochozoa</taxon>
        <taxon>Mollusca</taxon>
        <taxon>Gastropoda</taxon>
        <taxon>Heterobranchia</taxon>
        <taxon>Euthyneura</taxon>
        <taxon>Panpulmonata</taxon>
        <taxon>Eupulmonata</taxon>
        <taxon>Stylommatophora</taxon>
        <taxon>Helicina</taxon>
        <taxon>Arionoidea</taxon>
        <taxon>Arionidae</taxon>
        <taxon>Arion</taxon>
    </lineage>
</organism>
<name>A0A0B6ZAW2_9EUPU</name>
<proteinExistence type="predicted"/>
<feature type="region of interest" description="Disordered" evidence="1">
    <location>
        <begin position="69"/>
        <end position="93"/>
    </location>
</feature>
<evidence type="ECO:0000313" key="2">
    <source>
        <dbReference type="EMBL" id="CEK65071.1"/>
    </source>
</evidence>
<feature type="non-terminal residue" evidence="2">
    <location>
        <position position="1"/>
    </location>
</feature>
<gene>
    <name evidence="2" type="primary">ORF53815</name>
</gene>
<feature type="non-terminal residue" evidence="2">
    <location>
        <position position="93"/>
    </location>
</feature>
<protein>
    <submittedName>
        <fullName evidence="2">Uncharacterized protein</fullName>
    </submittedName>
</protein>
<dbReference type="AlphaFoldDB" id="A0A0B6ZAW2"/>
<accession>A0A0B6ZAW2</accession>
<reference evidence="2" key="1">
    <citation type="submission" date="2014-12" db="EMBL/GenBank/DDBJ databases">
        <title>Insight into the proteome of Arion vulgaris.</title>
        <authorList>
            <person name="Aradska J."/>
            <person name="Bulat T."/>
            <person name="Smidak R."/>
            <person name="Sarate P."/>
            <person name="Gangsoo J."/>
            <person name="Sialana F."/>
            <person name="Bilban M."/>
            <person name="Lubec G."/>
        </authorList>
    </citation>
    <scope>NUCLEOTIDE SEQUENCE</scope>
    <source>
        <tissue evidence="2">Skin</tissue>
    </source>
</reference>
<evidence type="ECO:0000256" key="1">
    <source>
        <dbReference type="SAM" id="MobiDB-lite"/>
    </source>
</evidence>
<sequence length="93" mass="10816">RRQASQNFNINNKCSFVSNVVPYDIAIERAHNSHLKGKSAYNHYYEQQRIIDRLVQGLPAHSKNDLVATVQHSSRISRHERISKLRTERSTET</sequence>
<dbReference type="EMBL" id="HACG01018206">
    <property type="protein sequence ID" value="CEK65071.1"/>
    <property type="molecule type" value="Transcribed_RNA"/>
</dbReference>